<dbReference type="OrthoDB" id="10039976at2759"/>
<dbReference type="STRING" id="303698.A0A1V6T1H0"/>
<reference evidence="3" key="1">
    <citation type="journal article" date="2017" name="Nat. Microbiol.">
        <title>Global analysis of biosynthetic gene clusters reveals vast potential of secondary metabolite production in Penicillium species.</title>
        <authorList>
            <person name="Nielsen J.C."/>
            <person name="Grijseels S."/>
            <person name="Prigent S."/>
            <person name="Ji B."/>
            <person name="Dainat J."/>
            <person name="Nielsen K.F."/>
            <person name="Frisvad J.C."/>
            <person name="Workman M."/>
            <person name="Nielsen J."/>
        </authorList>
    </citation>
    <scope>NUCLEOTIDE SEQUENCE [LARGE SCALE GENOMIC DNA]</scope>
    <source>
        <strain evidence="3">IBT 24891</strain>
    </source>
</reference>
<organism evidence="2 3">
    <name type="scientific">Penicillium steckii</name>
    <dbReference type="NCBI Taxonomy" id="303698"/>
    <lineage>
        <taxon>Eukaryota</taxon>
        <taxon>Fungi</taxon>
        <taxon>Dikarya</taxon>
        <taxon>Ascomycota</taxon>
        <taxon>Pezizomycotina</taxon>
        <taxon>Eurotiomycetes</taxon>
        <taxon>Eurotiomycetidae</taxon>
        <taxon>Eurotiales</taxon>
        <taxon>Aspergillaceae</taxon>
        <taxon>Penicillium</taxon>
    </lineage>
</organism>
<dbReference type="Proteomes" id="UP000191285">
    <property type="component" value="Unassembled WGS sequence"/>
</dbReference>
<dbReference type="AlphaFoldDB" id="A0A1V6T1H0"/>
<dbReference type="EMBL" id="MLKD01000014">
    <property type="protein sequence ID" value="OQE20026.1"/>
    <property type="molecule type" value="Genomic_DNA"/>
</dbReference>
<dbReference type="GO" id="GO:0016747">
    <property type="term" value="F:acyltransferase activity, transferring groups other than amino-acyl groups"/>
    <property type="evidence" value="ECO:0007669"/>
    <property type="project" value="InterPro"/>
</dbReference>
<dbReference type="PANTHER" id="PTHR43233:SF1">
    <property type="entry name" value="FAMILY N-ACETYLTRANSFERASE, PUTATIVE (AFU_ORTHOLOGUE AFUA_6G03350)-RELATED"/>
    <property type="match status" value="1"/>
</dbReference>
<proteinExistence type="predicted"/>
<dbReference type="PROSITE" id="PS51186">
    <property type="entry name" value="GNAT"/>
    <property type="match status" value="1"/>
</dbReference>
<evidence type="ECO:0000313" key="3">
    <source>
        <dbReference type="Proteomes" id="UP000191285"/>
    </source>
</evidence>
<dbReference type="SUPFAM" id="SSF55729">
    <property type="entry name" value="Acyl-CoA N-acyltransferases (Nat)"/>
    <property type="match status" value="1"/>
</dbReference>
<dbReference type="InterPro" id="IPR016181">
    <property type="entry name" value="Acyl_CoA_acyltransferase"/>
</dbReference>
<name>A0A1V6T1H0_9EURO</name>
<evidence type="ECO:0000313" key="2">
    <source>
        <dbReference type="EMBL" id="OQE20026.1"/>
    </source>
</evidence>
<keyword evidence="3" id="KW-1185">Reference proteome</keyword>
<dbReference type="Pfam" id="PF13508">
    <property type="entry name" value="Acetyltransf_7"/>
    <property type="match status" value="1"/>
</dbReference>
<dbReference type="InterPro" id="IPR000182">
    <property type="entry name" value="GNAT_dom"/>
</dbReference>
<protein>
    <recommendedName>
        <fullName evidence="1">N-acetyltransferase domain-containing protein</fullName>
    </recommendedName>
</protein>
<dbReference type="InterPro" id="IPR053144">
    <property type="entry name" value="Acetyltransferase_Butenolide"/>
</dbReference>
<dbReference type="CDD" id="cd04301">
    <property type="entry name" value="NAT_SF"/>
    <property type="match status" value="1"/>
</dbReference>
<feature type="domain" description="N-acetyltransferase" evidence="1">
    <location>
        <begin position="46"/>
        <end position="185"/>
    </location>
</feature>
<comment type="caution">
    <text evidence="2">The sequence shown here is derived from an EMBL/GenBank/DDBJ whole genome shotgun (WGS) entry which is preliminary data.</text>
</comment>
<sequence>MSFTPPMASIAPRTWNRDNSDFFISTDPSLLSIEAVNAAYARDFLYWVKPFEEDVLRQMLHGSMSFGVYKRISSAQSQDELNAPSADNTEQIGLARMVTDGVTFGYLTDVYVLPEYQGHGLGRWLVECVSEVFSKQNMPHIRRNMLLTTNDEMQQFYAKILDMKLVGHEERKDIGADLVFMCARPGADTTTSNNSE</sequence>
<dbReference type="PANTHER" id="PTHR43233">
    <property type="entry name" value="FAMILY N-ACETYLTRANSFERASE, PUTATIVE (AFU_ORTHOLOGUE AFUA_6G03350)-RELATED"/>
    <property type="match status" value="1"/>
</dbReference>
<evidence type="ECO:0000259" key="1">
    <source>
        <dbReference type="PROSITE" id="PS51186"/>
    </source>
</evidence>
<accession>A0A1V6T1H0</accession>
<dbReference type="Gene3D" id="3.40.630.30">
    <property type="match status" value="1"/>
</dbReference>
<gene>
    <name evidence="2" type="ORF">PENSTE_c014G07851</name>
</gene>